<reference evidence="1" key="1">
    <citation type="submission" date="2014-09" db="EMBL/GenBank/DDBJ databases">
        <authorList>
            <person name="Magalhaes I.L.F."/>
            <person name="Oliveira U."/>
            <person name="Santos F.R."/>
            <person name="Vidigal T.H.D.A."/>
            <person name="Brescovit A.D."/>
            <person name="Santos A.J."/>
        </authorList>
    </citation>
    <scope>NUCLEOTIDE SEQUENCE</scope>
    <source>
        <tissue evidence="1">Shoot tissue taken approximately 20 cm above the soil surface</tissue>
    </source>
</reference>
<protein>
    <submittedName>
        <fullName evidence="1">Uncharacterized protein</fullName>
    </submittedName>
</protein>
<reference evidence="1" key="2">
    <citation type="journal article" date="2015" name="Data Brief">
        <title>Shoot transcriptome of the giant reed, Arundo donax.</title>
        <authorList>
            <person name="Barrero R.A."/>
            <person name="Guerrero F.D."/>
            <person name="Moolhuijzen P."/>
            <person name="Goolsby J.A."/>
            <person name="Tidwell J."/>
            <person name="Bellgard S.E."/>
            <person name="Bellgard M.I."/>
        </authorList>
    </citation>
    <scope>NUCLEOTIDE SEQUENCE</scope>
    <source>
        <tissue evidence="1">Shoot tissue taken approximately 20 cm above the soil surface</tissue>
    </source>
</reference>
<proteinExistence type="predicted"/>
<evidence type="ECO:0000313" key="1">
    <source>
        <dbReference type="EMBL" id="JAE35651.1"/>
    </source>
</evidence>
<accession>A0A0A9HLC8</accession>
<dbReference type="AlphaFoldDB" id="A0A0A9HLC8"/>
<dbReference type="EMBL" id="GBRH01162245">
    <property type="protein sequence ID" value="JAE35651.1"/>
    <property type="molecule type" value="Transcribed_RNA"/>
</dbReference>
<name>A0A0A9HLC8_ARUDO</name>
<organism evidence="1">
    <name type="scientific">Arundo donax</name>
    <name type="common">Giant reed</name>
    <name type="synonym">Donax arundinaceus</name>
    <dbReference type="NCBI Taxonomy" id="35708"/>
    <lineage>
        <taxon>Eukaryota</taxon>
        <taxon>Viridiplantae</taxon>
        <taxon>Streptophyta</taxon>
        <taxon>Embryophyta</taxon>
        <taxon>Tracheophyta</taxon>
        <taxon>Spermatophyta</taxon>
        <taxon>Magnoliopsida</taxon>
        <taxon>Liliopsida</taxon>
        <taxon>Poales</taxon>
        <taxon>Poaceae</taxon>
        <taxon>PACMAD clade</taxon>
        <taxon>Arundinoideae</taxon>
        <taxon>Arundineae</taxon>
        <taxon>Arundo</taxon>
    </lineage>
</organism>
<sequence>MIKIISFRHYCVIISLYPTMNYEYTCKSMIQSKIPPSIPIKTSMHSAGNVPPPNKHH</sequence>